<accession>A0A2V2VNZ7</accession>
<protein>
    <submittedName>
        <fullName evidence="1">Uncharacterized protein</fullName>
    </submittedName>
</protein>
<reference evidence="1 2" key="1">
    <citation type="journal article" date="2018" name="Microb. Genom.">
        <title>Expanding an expanded genome: long-read sequencing of Trypanosoma cruzi.</title>
        <authorList>
            <person name="Berna L."/>
            <person name="Rodriguez M."/>
            <person name="Chiribao M.L."/>
            <person name="Parodi-Talice A."/>
            <person name="Pita S."/>
            <person name="Rijo G."/>
            <person name="Alvarez-Valin F."/>
            <person name="Robello C."/>
        </authorList>
    </citation>
    <scope>NUCLEOTIDE SEQUENCE [LARGE SCALE GENOMIC DNA]</scope>
    <source>
        <strain evidence="1 2">Dm28c</strain>
    </source>
</reference>
<dbReference type="SUPFAM" id="SSF54197">
    <property type="entry name" value="HIT-like"/>
    <property type="match status" value="1"/>
</dbReference>
<sequence length="453" mass="50830">MRYPPRSSIGRMSSFSFPFLRCTRRVHIFVIALVCVLFIANATVFVFRPQGRSFWGAPAAADSASIRLDVPISSVQLLADVLARFPNARMAFERIYRVRTDSARLLIPPEFHARAESIFSGYRGTREDLLRDLENQSVVEVFNRVTGEMALFNDIRRFRPGGGSSTGSCAEEKRVVAKLYTEGSGAELCDFCNERRTARDVFGRIDGKYSYTAANVAKLSKWHSLIITKVHNPLSVDEDVIADIIDVSHRWFKRAHREDPLYMYPNIICDAGKRASASQVHFHLQMALTRDHYFSGTEQLRRAAAQYSVRHGTSYWGDVIRLHEMIGLSVTVGDSVVFSNVCPRKEREIFVLSRNPEDISFARAVALALMTLRDAAGVQSFSFAISYPPLNAANNYSLGELPAIFRVIDRGSALDPRSDTGALEYFGSPYIAADPYAILPHLIAANKRFTLHE</sequence>
<dbReference type="VEuPathDB" id="TriTrypDB:C3747_73g191"/>
<comment type="caution">
    <text evidence="1">The sequence shown here is derived from an EMBL/GenBank/DDBJ whole genome shotgun (WGS) entry which is preliminary data.</text>
</comment>
<dbReference type="VEuPathDB" id="TriTrypDB:TcCLB.503891.60"/>
<dbReference type="VEuPathDB" id="TriTrypDB:TCDM_01211"/>
<dbReference type="VEuPathDB" id="TriTrypDB:ECC02_003829"/>
<dbReference type="VEuPathDB" id="TriTrypDB:TcG_02431"/>
<gene>
    <name evidence="1" type="ORF">C4B63_13g133</name>
</gene>
<evidence type="ECO:0000313" key="2">
    <source>
        <dbReference type="Proteomes" id="UP000246121"/>
    </source>
</evidence>
<dbReference type="Proteomes" id="UP000246121">
    <property type="component" value="Unassembled WGS sequence"/>
</dbReference>
<dbReference type="VEuPathDB" id="TriTrypDB:TcCLB.510289.3"/>
<dbReference type="VEuPathDB" id="TriTrypDB:Tc_MARK_8479"/>
<proteinExistence type="predicted"/>
<dbReference type="EMBL" id="PRFA01000013">
    <property type="protein sequence ID" value="PWU98155.1"/>
    <property type="molecule type" value="Genomic_DNA"/>
</dbReference>
<dbReference type="VEuPathDB" id="TriTrypDB:TcYC6_0080430"/>
<dbReference type="VEuPathDB" id="TriTrypDB:TCSYLVIO_007436"/>
<dbReference type="VEuPathDB" id="TriTrypDB:TcCL_NonESM06385"/>
<dbReference type="VEuPathDB" id="TriTrypDB:C4B63_13g133"/>
<dbReference type="VEuPathDB" id="TriTrypDB:BCY84_16128"/>
<dbReference type="AlphaFoldDB" id="A0A2V2VNZ7"/>
<organism evidence="1 2">
    <name type="scientific">Trypanosoma cruzi</name>
    <dbReference type="NCBI Taxonomy" id="5693"/>
    <lineage>
        <taxon>Eukaryota</taxon>
        <taxon>Discoba</taxon>
        <taxon>Euglenozoa</taxon>
        <taxon>Kinetoplastea</taxon>
        <taxon>Metakinetoplastina</taxon>
        <taxon>Trypanosomatida</taxon>
        <taxon>Trypanosomatidae</taxon>
        <taxon>Trypanosoma</taxon>
        <taxon>Schizotrypanum</taxon>
    </lineage>
</organism>
<evidence type="ECO:0000313" key="1">
    <source>
        <dbReference type="EMBL" id="PWU98155.1"/>
    </source>
</evidence>
<dbReference type="VEuPathDB" id="TriTrypDB:TcBrA4_0003510"/>
<dbReference type="InterPro" id="IPR036265">
    <property type="entry name" value="HIT-like_sf"/>
</dbReference>
<name>A0A2V2VNZ7_TRYCR</name>